<feature type="compositionally biased region" description="Basic and acidic residues" evidence="6">
    <location>
        <begin position="19"/>
        <end position="28"/>
    </location>
</feature>
<dbReference type="Pfam" id="PF00270">
    <property type="entry name" value="DEAD"/>
    <property type="match status" value="1"/>
</dbReference>
<evidence type="ECO:0000256" key="2">
    <source>
        <dbReference type="ARBA" id="ARBA00022801"/>
    </source>
</evidence>
<evidence type="ECO:0000256" key="5">
    <source>
        <dbReference type="SAM" id="Coils"/>
    </source>
</evidence>
<dbReference type="SMART" id="SM00487">
    <property type="entry name" value="DEXDc"/>
    <property type="match status" value="1"/>
</dbReference>
<evidence type="ECO:0000259" key="7">
    <source>
        <dbReference type="PROSITE" id="PS51192"/>
    </source>
</evidence>
<evidence type="ECO:0000313" key="9">
    <source>
        <dbReference type="EMBL" id="SEQ86899.1"/>
    </source>
</evidence>
<evidence type="ECO:0000259" key="8">
    <source>
        <dbReference type="PROSITE" id="PS51194"/>
    </source>
</evidence>
<feature type="coiled-coil region" evidence="5">
    <location>
        <begin position="204"/>
        <end position="231"/>
    </location>
</feature>
<evidence type="ECO:0000256" key="4">
    <source>
        <dbReference type="ARBA" id="ARBA00022840"/>
    </source>
</evidence>
<name>A0A1H9JJC7_9EURY</name>
<dbReference type="Pfam" id="PF00271">
    <property type="entry name" value="Helicase_C"/>
    <property type="match status" value="1"/>
</dbReference>
<evidence type="ECO:0000313" key="10">
    <source>
        <dbReference type="Proteomes" id="UP000199114"/>
    </source>
</evidence>
<dbReference type="InterPro" id="IPR001650">
    <property type="entry name" value="Helicase_C-like"/>
</dbReference>
<organism evidence="9 10">
    <name type="scientific">Natrinema salaciae</name>
    <dbReference type="NCBI Taxonomy" id="1186196"/>
    <lineage>
        <taxon>Archaea</taxon>
        <taxon>Methanobacteriati</taxon>
        <taxon>Methanobacteriota</taxon>
        <taxon>Stenosarchaea group</taxon>
        <taxon>Halobacteria</taxon>
        <taxon>Halobacteriales</taxon>
        <taxon>Natrialbaceae</taxon>
        <taxon>Natrinema</taxon>
    </lineage>
</organism>
<dbReference type="GO" id="GO:0005524">
    <property type="term" value="F:ATP binding"/>
    <property type="evidence" value="ECO:0007669"/>
    <property type="project" value="UniProtKB-KW"/>
</dbReference>
<dbReference type="GO" id="GO:0004386">
    <property type="term" value="F:helicase activity"/>
    <property type="evidence" value="ECO:0007669"/>
    <property type="project" value="UniProtKB-KW"/>
</dbReference>
<keyword evidence="10" id="KW-1185">Reference proteome</keyword>
<accession>A0A1H9JJC7</accession>
<dbReference type="EMBL" id="FOFD01000003">
    <property type="protein sequence ID" value="SEQ86899.1"/>
    <property type="molecule type" value="Genomic_DNA"/>
</dbReference>
<dbReference type="PANTHER" id="PTHR47961">
    <property type="entry name" value="DNA POLYMERASE THETA, PUTATIVE (AFU_ORTHOLOGUE AFUA_1G05260)-RELATED"/>
    <property type="match status" value="1"/>
</dbReference>
<reference evidence="10" key="1">
    <citation type="submission" date="2016-10" db="EMBL/GenBank/DDBJ databases">
        <authorList>
            <person name="Varghese N."/>
            <person name="Submissions S."/>
        </authorList>
    </citation>
    <scope>NUCLEOTIDE SEQUENCE [LARGE SCALE GENOMIC DNA]</scope>
    <source>
        <strain evidence="10">DSM 25055</strain>
    </source>
</reference>
<feature type="region of interest" description="Disordered" evidence="6">
    <location>
        <begin position="91"/>
        <end position="111"/>
    </location>
</feature>
<dbReference type="PANTHER" id="PTHR47961:SF1">
    <property type="entry name" value="ATP-DEPENDENT HELICASE MJ1401-RELATED"/>
    <property type="match status" value="1"/>
</dbReference>
<dbReference type="PROSITE" id="PS51194">
    <property type="entry name" value="HELICASE_CTER"/>
    <property type="match status" value="1"/>
</dbReference>
<dbReference type="SUPFAM" id="SSF52540">
    <property type="entry name" value="P-loop containing nucleoside triphosphate hydrolases"/>
    <property type="match status" value="1"/>
</dbReference>
<dbReference type="InterPro" id="IPR011545">
    <property type="entry name" value="DEAD/DEAH_box_helicase_dom"/>
</dbReference>
<dbReference type="GO" id="GO:0016787">
    <property type="term" value="F:hydrolase activity"/>
    <property type="evidence" value="ECO:0007669"/>
    <property type="project" value="UniProtKB-KW"/>
</dbReference>
<dbReference type="AlphaFoldDB" id="A0A1H9JJC7"/>
<gene>
    <name evidence="9" type="ORF">SAMN04489841_2581</name>
</gene>
<dbReference type="Proteomes" id="UP000199114">
    <property type="component" value="Unassembled WGS sequence"/>
</dbReference>
<dbReference type="Gene3D" id="3.40.50.300">
    <property type="entry name" value="P-loop containing nucleotide triphosphate hydrolases"/>
    <property type="match status" value="2"/>
</dbReference>
<feature type="domain" description="Helicase C-terminal" evidence="8">
    <location>
        <begin position="482"/>
        <end position="638"/>
    </location>
</feature>
<feature type="region of interest" description="Disordered" evidence="6">
    <location>
        <begin position="1"/>
        <end position="29"/>
    </location>
</feature>
<dbReference type="SMART" id="SM00490">
    <property type="entry name" value="HELICc"/>
    <property type="match status" value="1"/>
</dbReference>
<feature type="domain" description="Helicase ATP-binding" evidence="7">
    <location>
        <begin position="283"/>
        <end position="462"/>
    </location>
</feature>
<keyword evidence="2" id="KW-0378">Hydrolase</keyword>
<dbReference type="PROSITE" id="PS51192">
    <property type="entry name" value="HELICASE_ATP_BIND_1"/>
    <property type="match status" value="1"/>
</dbReference>
<dbReference type="STRING" id="1186196.SAMN04489841_2581"/>
<evidence type="ECO:0000256" key="3">
    <source>
        <dbReference type="ARBA" id="ARBA00022806"/>
    </source>
</evidence>
<dbReference type="GO" id="GO:0003676">
    <property type="term" value="F:nucleic acid binding"/>
    <property type="evidence" value="ECO:0007669"/>
    <property type="project" value="InterPro"/>
</dbReference>
<dbReference type="InterPro" id="IPR050474">
    <property type="entry name" value="Hel308_SKI2-like"/>
</dbReference>
<dbReference type="InterPro" id="IPR027417">
    <property type="entry name" value="P-loop_NTPase"/>
</dbReference>
<dbReference type="GO" id="GO:0140097">
    <property type="term" value="F:catalytic activity, acting on DNA"/>
    <property type="evidence" value="ECO:0007669"/>
    <property type="project" value="UniProtKB-ARBA"/>
</dbReference>
<keyword evidence="1" id="KW-0547">Nucleotide-binding</keyword>
<keyword evidence="3 9" id="KW-0347">Helicase</keyword>
<dbReference type="InterPro" id="IPR014001">
    <property type="entry name" value="Helicase_ATP-bd"/>
</dbReference>
<keyword evidence="5" id="KW-0175">Coiled coil</keyword>
<proteinExistence type="predicted"/>
<protein>
    <submittedName>
        <fullName evidence="9">Helicase</fullName>
    </submittedName>
</protein>
<sequence>MVYTAIERNYPNRATPRPDSTRRADRIEPVWGSSKSESLKYRPALLGTVSKQVQQVETIFCHETGDDYLVVVERDGKRLFRAKLGLSETSAGPRPAKFRLKQGSSEEPRQPDEFVELARRAKRIRISEQTSPEKRRELREMLEGYQLEEKAKAVRTCRYCASAGRYSPITTETAVKDDEDWICRDCARQELERQLSFSGGGEVTGAAKERLEDLMMEVQDLERIVNLLKGQLDPDLTKFDTISATTDEVDPVRTDSLNLHPGLQNLLEDRFDTLLPVQSLSVENGLFDGDDQLVVSATATGKTLVGELAGINRVLNDKGTMLFLVPLVALANQKYEDFQDEYGHLVDVSIRVGASRVADEGERFDPNADVIVGTYEGIDHALRTGKDMGDIGTVVIDEVHTLKEEDRGHRLDGLISRLKYTCERRAKRRDDYGGAQWVYLSATVGNPEQLTAALEATLIEFEERPVPIERHVTFADGQEKVRVENKLVRREFDSESSKGYRGQTIIFTNSRRRCHEISRKLDYSAAPYHAGLDYKRRKEVERKFGEQDLSAVVTTAALAAGVDFPASQVIFDSLAMGIEWLSVQEFHQMLGRAGRPDYHDKGKVYVLVEPDTVYHNSMEMTEDEVAFKLLKGEMESVMTHYDEAAAVEETLANITVGGKAAKALNDRMLGEVPTKHAIGKLLEYDFIDGFEPTPLGQVVTEHFLEPGQAFTLIDGIRNEAHPYELVADLELRDADL</sequence>
<evidence type="ECO:0000256" key="1">
    <source>
        <dbReference type="ARBA" id="ARBA00022741"/>
    </source>
</evidence>
<keyword evidence="4" id="KW-0067">ATP-binding</keyword>
<evidence type="ECO:0000256" key="6">
    <source>
        <dbReference type="SAM" id="MobiDB-lite"/>
    </source>
</evidence>